<organism evidence="1 2">
    <name type="scientific">Trapa natans</name>
    <name type="common">Water chestnut</name>
    <dbReference type="NCBI Taxonomy" id="22666"/>
    <lineage>
        <taxon>Eukaryota</taxon>
        <taxon>Viridiplantae</taxon>
        <taxon>Streptophyta</taxon>
        <taxon>Embryophyta</taxon>
        <taxon>Tracheophyta</taxon>
        <taxon>Spermatophyta</taxon>
        <taxon>Magnoliopsida</taxon>
        <taxon>eudicotyledons</taxon>
        <taxon>Gunneridae</taxon>
        <taxon>Pentapetalae</taxon>
        <taxon>rosids</taxon>
        <taxon>malvids</taxon>
        <taxon>Myrtales</taxon>
        <taxon>Lythraceae</taxon>
        <taxon>Trapa</taxon>
    </lineage>
</organism>
<evidence type="ECO:0000313" key="1">
    <source>
        <dbReference type="EMBL" id="KAK4765013.1"/>
    </source>
</evidence>
<dbReference type="EMBL" id="JAXQNO010000023">
    <property type="protein sequence ID" value="KAK4765013.1"/>
    <property type="molecule type" value="Genomic_DNA"/>
</dbReference>
<dbReference type="Proteomes" id="UP001346149">
    <property type="component" value="Unassembled WGS sequence"/>
</dbReference>
<protein>
    <submittedName>
        <fullName evidence="1">Uncharacterized protein</fullName>
    </submittedName>
</protein>
<sequence length="109" mass="12580">MGSRFFPSKISSFLEVSVWDHSNRRNSVFVIQQVICWSRSDAVSLHFHSCRCIVRKIADYYALFPQLAGREPVNKDSFPFRFIHSFAKSFCAHGSPLSMVDYVVLYVPN</sequence>
<comment type="caution">
    <text evidence="1">The sequence shown here is derived from an EMBL/GenBank/DDBJ whole genome shotgun (WGS) entry which is preliminary data.</text>
</comment>
<proteinExistence type="predicted"/>
<accession>A0AAN7KA88</accession>
<name>A0AAN7KA88_TRANT</name>
<keyword evidence="2" id="KW-1185">Reference proteome</keyword>
<dbReference type="AlphaFoldDB" id="A0AAN7KA88"/>
<gene>
    <name evidence="1" type="ORF">SAY86_026103</name>
</gene>
<evidence type="ECO:0000313" key="2">
    <source>
        <dbReference type="Proteomes" id="UP001346149"/>
    </source>
</evidence>
<reference evidence="1 2" key="1">
    <citation type="journal article" date="2023" name="Hortic Res">
        <title>Pangenome of water caltrop reveals structural variations and asymmetric subgenome divergence after allopolyploidization.</title>
        <authorList>
            <person name="Zhang X."/>
            <person name="Chen Y."/>
            <person name="Wang L."/>
            <person name="Yuan Y."/>
            <person name="Fang M."/>
            <person name="Shi L."/>
            <person name="Lu R."/>
            <person name="Comes H.P."/>
            <person name="Ma Y."/>
            <person name="Chen Y."/>
            <person name="Huang G."/>
            <person name="Zhou Y."/>
            <person name="Zheng Z."/>
            <person name="Qiu Y."/>
        </authorList>
    </citation>
    <scope>NUCLEOTIDE SEQUENCE [LARGE SCALE GENOMIC DNA]</scope>
    <source>
        <strain evidence="1">F231</strain>
    </source>
</reference>